<dbReference type="AlphaFoldDB" id="A0A2A5JP41"/>
<dbReference type="EMBL" id="NKHF01000062">
    <property type="protein sequence ID" value="PCK31147.1"/>
    <property type="molecule type" value="Genomic_DNA"/>
</dbReference>
<name>A0A2A5JP41_PSEO7</name>
<reference evidence="5" key="1">
    <citation type="journal article" date="2019" name="Genome Announc.">
        <title>Draft Genome Sequence of Pseudoalteromonas piscicida Strain 36Y ROTHPW, an Hypersaline Seawater Isolate from the South Coast of Sonora, Mexico.</title>
        <authorList>
            <person name="Sanchez-Diaz R."/>
            <person name="Molina-Garza Z.J."/>
            <person name="Cruz-Suarez L.E."/>
            <person name="Selvin J."/>
            <person name="Kiran G.S."/>
            <person name="Ibarra-Gamez J.C."/>
            <person name="Gomez-Gil B."/>
            <person name="Galaviz-Silva L."/>
        </authorList>
    </citation>
    <scope>NUCLEOTIDE SEQUENCE [LARGE SCALE GENOMIC DNA]</scope>
    <source>
        <strain evidence="5">36Y_RITHPW</strain>
    </source>
</reference>
<sequence>MSVKEKRRGRPLADSETLSQARIITAAKLLMKESKKVPSIRALASNLDVDAMAIYHYFKNKQALLEALTCSLVDEIYEPSCDEQWQIELQKLSASYLQLLDDYPGLLTVLLSIESVGPAQVFQTRFEEVTQTLKLQGQAQQDAICLLVDYLHGVALAMECNPDREALNVSMTSGAIALICKAIEA</sequence>
<evidence type="ECO:0000313" key="5">
    <source>
        <dbReference type="Proteomes" id="UP000228621"/>
    </source>
</evidence>
<evidence type="ECO:0000256" key="2">
    <source>
        <dbReference type="PROSITE-ProRule" id="PRU00335"/>
    </source>
</evidence>
<feature type="DNA-binding region" description="H-T-H motif" evidence="2">
    <location>
        <begin position="39"/>
        <end position="58"/>
    </location>
</feature>
<organism evidence="4 5">
    <name type="scientific">Pseudoalteromonas piscicida</name>
    <dbReference type="NCBI Taxonomy" id="43662"/>
    <lineage>
        <taxon>Bacteria</taxon>
        <taxon>Pseudomonadati</taxon>
        <taxon>Pseudomonadota</taxon>
        <taxon>Gammaproteobacteria</taxon>
        <taxon>Alteromonadales</taxon>
        <taxon>Pseudoalteromonadaceae</taxon>
        <taxon>Pseudoalteromonas</taxon>
    </lineage>
</organism>
<keyword evidence="5" id="KW-1185">Reference proteome</keyword>
<dbReference type="Proteomes" id="UP000228621">
    <property type="component" value="Unassembled WGS sequence"/>
</dbReference>
<dbReference type="GO" id="GO:0003677">
    <property type="term" value="F:DNA binding"/>
    <property type="evidence" value="ECO:0007669"/>
    <property type="project" value="UniProtKB-UniRule"/>
</dbReference>
<keyword evidence="1 2" id="KW-0238">DNA-binding</keyword>
<gene>
    <name evidence="4" type="ORF">CEX98_13900</name>
</gene>
<dbReference type="Gene3D" id="1.10.357.10">
    <property type="entry name" value="Tetracycline Repressor, domain 2"/>
    <property type="match status" value="1"/>
</dbReference>
<protein>
    <submittedName>
        <fullName evidence="4">TetR family transcriptional regulator</fullName>
    </submittedName>
</protein>
<accession>A0A2A5JP41</accession>
<evidence type="ECO:0000259" key="3">
    <source>
        <dbReference type="PROSITE" id="PS50977"/>
    </source>
</evidence>
<dbReference type="SUPFAM" id="SSF46689">
    <property type="entry name" value="Homeodomain-like"/>
    <property type="match status" value="1"/>
</dbReference>
<comment type="caution">
    <text evidence="4">The sequence shown here is derived from an EMBL/GenBank/DDBJ whole genome shotgun (WGS) entry which is preliminary data.</text>
</comment>
<evidence type="ECO:0000256" key="1">
    <source>
        <dbReference type="ARBA" id="ARBA00023125"/>
    </source>
</evidence>
<feature type="domain" description="HTH tetR-type" evidence="3">
    <location>
        <begin position="17"/>
        <end position="76"/>
    </location>
</feature>
<evidence type="ECO:0000313" key="4">
    <source>
        <dbReference type="EMBL" id="PCK31147.1"/>
    </source>
</evidence>
<dbReference type="OrthoDB" id="329481at2"/>
<dbReference type="Pfam" id="PF00440">
    <property type="entry name" value="TetR_N"/>
    <property type="match status" value="1"/>
</dbReference>
<proteinExistence type="predicted"/>
<dbReference type="RefSeq" id="WP_099642664.1">
    <property type="nucleotide sequence ID" value="NZ_NKHF01000062.1"/>
</dbReference>
<dbReference type="InterPro" id="IPR009057">
    <property type="entry name" value="Homeodomain-like_sf"/>
</dbReference>
<dbReference type="PROSITE" id="PS50977">
    <property type="entry name" value="HTH_TETR_2"/>
    <property type="match status" value="1"/>
</dbReference>
<dbReference type="InterPro" id="IPR001647">
    <property type="entry name" value="HTH_TetR"/>
</dbReference>